<comment type="subcellular location">
    <subcellularLocation>
        <location evidence="1 8">Nucleus</location>
    </subcellularLocation>
</comment>
<organism evidence="15 16">
    <name type="scientific">Holothuria leucospilota</name>
    <name type="common">Black long sea cucumber</name>
    <name type="synonym">Mertensiothuria leucospilota</name>
    <dbReference type="NCBI Taxonomy" id="206669"/>
    <lineage>
        <taxon>Eukaryota</taxon>
        <taxon>Metazoa</taxon>
        <taxon>Echinodermata</taxon>
        <taxon>Eleutherozoa</taxon>
        <taxon>Echinozoa</taxon>
        <taxon>Holothuroidea</taxon>
        <taxon>Aspidochirotacea</taxon>
        <taxon>Aspidochirotida</taxon>
        <taxon>Holothuriidae</taxon>
        <taxon>Holothuria</taxon>
    </lineage>
</organism>
<name>A0A9Q1CPK7_HOLLE</name>
<feature type="coiled-coil region" evidence="9">
    <location>
        <begin position="1167"/>
        <end position="1201"/>
    </location>
</feature>
<dbReference type="Gene3D" id="3.30.40.10">
    <property type="entry name" value="Zinc/RING finger domain, C3HC4 (zinc finger)"/>
    <property type="match status" value="2"/>
</dbReference>
<dbReference type="SMART" id="SM00249">
    <property type="entry name" value="PHD"/>
    <property type="match status" value="2"/>
</dbReference>
<keyword evidence="15" id="KW-0418">Kinase</keyword>
<keyword evidence="5 9" id="KW-0175">Coiled coil</keyword>
<feature type="region of interest" description="Disordered" evidence="10">
    <location>
        <begin position="1539"/>
        <end position="1568"/>
    </location>
</feature>
<feature type="compositionally biased region" description="Basic and acidic residues" evidence="10">
    <location>
        <begin position="843"/>
        <end position="852"/>
    </location>
</feature>
<keyword evidence="16" id="KW-1185">Reference proteome</keyword>
<keyword evidence="2" id="KW-0479">Metal-binding</keyword>
<dbReference type="Pfam" id="PF15612">
    <property type="entry name" value="WHIM1"/>
    <property type="match status" value="1"/>
</dbReference>
<feature type="domain" description="PHD-type" evidence="11">
    <location>
        <begin position="1481"/>
        <end position="1531"/>
    </location>
</feature>
<proteinExistence type="predicted"/>
<feature type="compositionally biased region" description="Basic and acidic residues" evidence="10">
    <location>
        <begin position="409"/>
        <end position="418"/>
    </location>
</feature>
<dbReference type="Pfam" id="PF00628">
    <property type="entry name" value="PHD"/>
    <property type="match status" value="2"/>
</dbReference>
<dbReference type="InterPro" id="IPR028942">
    <property type="entry name" value="WHIM1_dom"/>
</dbReference>
<feature type="compositionally biased region" description="Basic and acidic residues" evidence="10">
    <location>
        <begin position="859"/>
        <end position="875"/>
    </location>
</feature>
<dbReference type="PROSITE" id="PS01359">
    <property type="entry name" value="ZF_PHD_1"/>
    <property type="match status" value="2"/>
</dbReference>
<dbReference type="GO" id="GO:0090535">
    <property type="term" value="C:WICH complex"/>
    <property type="evidence" value="ECO:0007669"/>
    <property type="project" value="InterPro"/>
</dbReference>
<evidence type="ECO:0000256" key="4">
    <source>
        <dbReference type="ARBA" id="ARBA00022833"/>
    </source>
</evidence>
<feature type="compositionally biased region" description="Acidic residues" evidence="10">
    <location>
        <begin position="1545"/>
        <end position="1568"/>
    </location>
</feature>
<feature type="compositionally biased region" description="Basic and acidic residues" evidence="10">
    <location>
        <begin position="1083"/>
        <end position="1142"/>
    </location>
</feature>
<feature type="compositionally biased region" description="Basic and acidic residues" evidence="10">
    <location>
        <begin position="510"/>
        <end position="555"/>
    </location>
</feature>
<evidence type="ECO:0000259" key="12">
    <source>
        <dbReference type="PROSITE" id="PS50089"/>
    </source>
</evidence>
<feature type="compositionally biased region" description="Basic and acidic residues" evidence="10">
    <location>
        <begin position="289"/>
        <end position="299"/>
    </location>
</feature>
<feature type="domain" description="PHD-type" evidence="11">
    <location>
        <begin position="1571"/>
        <end position="1618"/>
    </location>
</feature>
<dbReference type="GO" id="GO:0042393">
    <property type="term" value="F:histone binding"/>
    <property type="evidence" value="ECO:0007669"/>
    <property type="project" value="TreeGrafter"/>
</dbReference>
<feature type="region of interest" description="Disordered" evidence="10">
    <location>
        <begin position="843"/>
        <end position="875"/>
    </location>
</feature>
<feature type="domain" description="RING-type" evidence="12">
    <location>
        <begin position="1484"/>
        <end position="1528"/>
    </location>
</feature>
<protein>
    <submittedName>
        <fullName evidence="15">Tyrosine-protein kinase BAZ1B</fullName>
    </submittedName>
</protein>
<feature type="domain" description="DDT" evidence="13">
    <location>
        <begin position="901"/>
        <end position="965"/>
    </location>
</feature>
<evidence type="ECO:0000256" key="8">
    <source>
        <dbReference type="PROSITE-ProRule" id="PRU00475"/>
    </source>
</evidence>
<comment type="caution">
    <text evidence="15">The sequence shown here is derived from an EMBL/GenBank/DDBJ whole genome shotgun (WGS) entry which is preliminary data.</text>
</comment>
<dbReference type="Proteomes" id="UP001152320">
    <property type="component" value="Chromosome 1"/>
</dbReference>
<evidence type="ECO:0000259" key="13">
    <source>
        <dbReference type="PROSITE" id="PS50827"/>
    </source>
</evidence>
<feature type="compositionally biased region" description="Low complexity" evidence="10">
    <location>
        <begin position="625"/>
        <end position="643"/>
    </location>
</feature>
<gene>
    <name evidence="15" type="ORF">HOLleu_00532</name>
</gene>
<feature type="region of interest" description="Disordered" evidence="10">
    <location>
        <begin position="1260"/>
        <end position="1286"/>
    </location>
</feature>
<dbReference type="InterPro" id="IPR001965">
    <property type="entry name" value="Znf_PHD"/>
</dbReference>
<evidence type="ECO:0000313" key="15">
    <source>
        <dbReference type="EMBL" id="KAJ8048279.1"/>
    </source>
</evidence>
<dbReference type="InterPro" id="IPR047256">
    <property type="entry name" value="BAZ1B_PHD"/>
</dbReference>
<dbReference type="InterPro" id="IPR018501">
    <property type="entry name" value="DDT_dom"/>
</dbReference>
<evidence type="ECO:0000313" key="16">
    <source>
        <dbReference type="Proteomes" id="UP001152320"/>
    </source>
</evidence>
<feature type="compositionally biased region" description="Basic and acidic residues" evidence="10">
    <location>
        <begin position="670"/>
        <end position="682"/>
    </location>
</feature>
<dbReference type="InterPro" id="IPR019787">
    <property type="entry name" value="Znf_PHD-finger"/>
</dbReference>
<dbReference type="GO" id="GO:0140801">
    <property type="term" value="F:histone H2AXY142 kinase activity"/>
    <property type="evidence" value="ECO:0007669"/>
    <property type="project" value="InterPro"/>
</dbReference>
<dbReference type="PROSITE" id="PS50827">
    <property type="entry name" value="DDT"/>
    <property type="match status" value="1"/>
</dbReference>
<evidence type="ECO:0000256" key="1">
    <source>
        <dbReference type="ARBA" id="ARBA00004123"/>
    </source>
</evidence>
<evidence type="ECO:0000256" key="9">
    <source>
        <dbReference type="SAM" id="Coils"/>
    </source>
</evidence>
<evidence type="ECO:0000259" key="11">
    <source>
        <dbReference type="PROSITE" id="PS50016"/>
    </source>
</evidence>
<dbReference type="CDD" id="cd15628">
    <property type="entry name" value="PHD_BAZ1B"/>
    <property type="match status" value="1"/>
</dbReference>
<dbReference type="EMBL" id="JAIZAY010000001">
    <property type="protein sequence ID" value="KAJ8048279.1"/>
    <property type="molecule type" value="Genomic_DNA"/>
</dbReference>
<feature type="compositionally biased region" description="Low complexity" evidence="10">
    <location>
        <begin position="346"/>
        <end position="358"/>
    </location>
</feature>
<dbReference type="Pfam" id="PF10537">
    <property type="entry name" value="WAC_Acf1_DNA_bd"/>
    <property type="match status" value="1"/>
</dbReference>
<dbReference type="InterPro" id="IPR013083">
    <property type="entry name" value="Znf_RING/FYVE/PHD"/>
</dbReference>
<feature type="compositionally biased region" description="Basic and acidic residues" evidence="10">
    <location>
        <begin position="580"/>
        <end position="595"/>
    </location>
</feature>
<keyword evidence="4" id="KW-0862">Zinc</keyword>
<dbReference type="InterPro" id="IPR047174">
    <property type="entry name" value="BAZ1B"/>
</dbReference>
<dbReference type="InterPro" id="IPR019786">
    <property type="entry name" value="Zinc_finger_PHD-type_CS"/>
</dbReference>
<reference evidence="15" key="1">
    <citation type="submission" date="2021-10" db="EMBL/GenBank/DDBJ databases">
        <title>Tropical sea cucumber genome reveals ecological adaptation and Cuvierian tubules defense mechanism.</title>
        <authorList>
            <person name="Chen T."/>
        </authorList>
    </citation>
    <scope>NUCLEOTIDE SEQUENCE</scope>
    <source>
        <strain evidence="15">Nanhai2018</strain>
        <tissue evidence="15">Muscle</tissue>
    </source>
</reference>
<feature type="compositionally biased region" description="Acidic residues" evidence="10">
    <location>
        <begin position="1264"/>
        <end position="1275"/>
    </location>
</feature>
<evidence type="ECO:0000256" key="10">
    <source>
        <dbReference type="SAM" id="MobiDB-lite"/>
    </source>
</evidence>
<feature type="region of interest" description="Disordered" evidence="10">
    <location>
        <begin position="502"/>
        <end position="735"/>
    </location>
</feature>
<accession>A0A9Q1CPK7</accession>
<dbReference type="OrthoDB" id="787137at2759"/>
<feature type="domain" description="WAC" evidence="14">
    <location>
        <begin position="23"/>
        <end position="131"/>
    </location>
</feature>
<evidence type="ECO:0000256" key="5">
    <source>
        <dbReference type="ARBA" id="ARBA00023054"/>
    </source>
</evidence>
<dbReference type="InterPro" id="IPR011011">
    <property type="entry name" value="Znf_FYVE_PHD"/>
</dbReference>
<dbReference type="PROSITE" id="PS51136">
    <property type="entry name" value="WAC"/>
    <property type="match status" value="1"/>
</dbReference>
<dbReference type="GO" id="GO:0006974">
    <property type="term" value="P:DNA damage response"/>
    <property type="evidence" value="ECO:0007669"/>
    <property type="project" value="TreeGrafter"/>
</dbReference>
<dbReference type="PROSITE" id="PS50089">
    <property type="entry name" value="ZF_RING_2"/>
    <property type="match status" value="1"/>
</dbReference>
<dbReference type="InterPro" id="IPR028941">
    <property type="entry name" value="WHIM2_dom"/>
</dbReference>
<feature type="compositionally biased region" description="Acidic residues" evidence="10">
    <location>
        <begin position="998"/>
        <end position="1008"/>
    </location>
</feature>
<evidence type="ECO:0000259" key="14">
    <source>
        <dbReference type="PROSITE" id="PS51136"/>
    </source>
</evidence>
<sequence length="1630" mass="183434">MMPLWGRKLYQPRANEKRKSSKSPPFSIPFTEEVFDSETEYKEQLALYQQPLWTCQSSGESGLTYEEAHTSEIKNRELLREKIPVPLQKAILQLVHHSTGSLDALVQRVEDQLSCQFHVGEVVELAKCKGKIVKGKVLQVKTDQVNLKHKQGKACNGSPSSDKENHGLEPELLLKSKSGKNVPHYYNIQIIGKENKVISSVPASDLIRCNDLPSEDLIALLIRSYALQAGTKQSSPWVVTPDVVKTLGIRNKLIETMLPSTRISIRGLKGAVKRRATNDGTTNQQNKKLKLDDGGKKDMSAAINGVRTPTKTDSSPVMVVDTESEEYRDASLPPSPEKVLLDHSYSSPQSKTSKAPTSPKEKTKKPSIAGKAPKLSSKPSILTAMETVKTDVKQNKVPTKKVKKSQVKPAKDTSEKKAPKNKQKKEKVEKIVEIISDSESDSSSSSSSDSDIVLIDLSKKLSPKKEKKVVTPVRRTLTDHFLSMSKKKNAKVTAVRTSVAKGLKSVGESEGNKKVSEKPTPKVKKDSDVRNKPENEGKEKKSKTAAEESRQESKNAKSRSKAVTKPAKLSLEKVTGSKTNAKEAPKKKAEEENVTRRSPPTSVANKVVQKTPTKALKSKTQQTAKKVVSPLKSSPKKTVSTLSKMKKTPIKKGTLSAKSPLKTTKVSPKKKSESLAKKEGKGLTKSKSPLKIKSPVKSKSPLKSASVSPKKALPGKKTPLKSKTSPLKSPKSKSMKQVTLFNFSTKKKIQPEYSSSDDDALILYKVAKPATPVTPREPPIAAKLMKAKKGNDQALYNRLVGQAAKMLTKKQIQTLKPLIQQDVMNKAQALEARNKWLKMTPEERKKVMEAKRGERKKKKEEERKKRQAEEKEKAKRYEDQLLDLPPLVVPKPVALPEGLPNTLFGDIAMVVEFLNCYSGLLMPNDPYPITTDSFMKALVCGKEGFAYLSRMLVILLKTLLQDQITEHFMDLGMKISDIPVNMHTASELLRLSLRQTDAEEEQTDDESDTSSVTQEEGEFTAPQELVELLETSEFFSLTPEVKLELMVCVCNRILSTYSLVDYMEDKQRKATKLWNQKMQSLKLKNDQKREEKKKLREEREAAQKQKKEEEERLKAEKEKNGGKLPDELKPAKKKVKKEEPKEPALAPPPPPEDEPDDLASIVKRRRILAARAKLEQEEQAKKDLERRLQEQEEMKVQREKQIFEKNFEEGIHLAKMVLRQQPIGTDRNHSRYWIFSTVTPGLFIEKGWASQDIDYSCATSSTEAQEEDIEVSENQETDKPKMEDGVEKSIPKVGQNLWFQYDSQKEVDALMECLNNAGIRERALYQTLQKRYNDISKLIFQARRSGPQLRDSDGPKELLDSFKEDLKDIETHIRQGHLGGVANFEKWEKRLESATKIKELGSLMIESQASVNPKFLENIMAPQRSKVKQEDQEEDTEEIVESSDKLLRWIESVKAAPTMSRLHVLLSIFEVCIKWEKSSENARCKICRKKGDASQILLCDDCNQPFHSFCLRPALSFPPSSKWKCPSCAPVSQRAGRKRNYKDMLEDESEEEDEVSSEEDSVDDDDDDDGEVTCCVCGMGEETVSCSQCNEAYHKDCHEPPMRNFPRGKWTCYSCIHGKKKRRGKRKGSR</sequence>
<keyword evidence="6 8" id="KW-0539">Nucleus</keyword>
<dbReference type="CDD" id="cd15489">
    <property type="entry name" value="PHD_SF"/>
    <property type="match status" value="1"/>
</dbReference>
<dbReference type="SMART" id="SM00571">
    <property type="entry name" value="DDT"/>
    <property type="match status" value="1"/>
</dbReference>
<evidence type="ECO:0000256" key="7">
    <source>
        <dbReference type="PROSITE-ProRule" id="PRU00175"/>
    </source>
</evidence>
<dbReference type="Pfam" id="PF15613">
    <property type="entry name" value="WSD"/>
    <property type="match status" value="1"/>
</dbReference>
<dbReference type="PANTHER" id="PTHR46802">
    <property type="entry name" value="TYROSINE-PROTEIN KINASE BAZ1B"/>
    <property type="match status" value="1"/>
</dbReference>
<evidence type="ECO:0000256" key="2">
    <source>
        <dbReference type="ARBA" id="ARBA00022723"/>
    </source>
</evidence>
<dbReference type="PROSITE" id="PS50016">
    <property type="entry name" value="ZF_PHD_2"/>
    <property type="match status" value="2"/>
</dbReference>
<feature type="compositionally biased region" description="Low complexity" evidence="10">
    <location>
        <begin position="433"/>
        <end position="456"/>
    </location>
</feature>
<feature type="region of interest" description="Disordered" evidence="10">
    <location>
        <begin position="1083"/>
        <end position="1157"/>
    </location>
</feature>
<evidence type="ECO:0000256" key="3">
    <source>
        <dbReference type="ARBA" id="ARBA00022771"/>
    </source>
</evidence>
<keyword evidence="3 7" id="KW-0863">Zinc-finger</keyword>
<dbReference type="InterPro" id="IPR001841">
    <property type="entry name" value="Znf_RING"/>
</dbReference>
<feature type="region of interest" description="Disordered" evidence="10">
    <location>
        <begin position="273"/>
        <end position="474"/>
    </location>
</feature>
<dbReference type="GO" id="GO:0008270">
    <property type="term" value="F:zinc ion binding"/>
    <property type="evidence" value="ECO:0007669"/>
    <property type="project" value="UniProtKB-KW"/>
</dbReference>
<evidence type="ECO:0000256" key="6">
    <source>
        <dbReference type="ARBA" id="ARBA00023242"/>
    </source>
</evidence>
<feature type="compositionally biased region" description="Polar residues" evidence="10">
    <location>
        <begin position="596"/>
        <end position="624"/>
    </location>
</feature>
<dbReference type="SUPFAM" id="SSF57903">
    <property type="entry name" value="FYVE/PHD zinc finger"/>
    <property type="match status" value="2"/>
</dbReference>
<feature type="compositionally biased region" description="Low complexity" evidence="10">
    <location>
        <begin position="697"/>
        <end position="712"/>
    </location>
</feature>
<feature type="compositionally biased region" description="Basic and acidic residues" evidence="10">
    <location>
        <begin position="1276"/>
        <end position="1286"/>
    </location>
</feature>
<dbReference type="InterPro" id="IPR013136">
    <property type="entry name" value="WSTF_Acf1_Cbp146"/>
</dbReference>
<keyword evidence="15" id="KW-0808">Transferase</keyword>
<feature type="region of interest" description="Disordered" evidence="10">
    <location>
        <begin position="996"/>
        <end position="1018"/>
    </location>
</feature>
<dbReference type="Pfam" id="PF02791">
    <property type="entry name" value="DDT"/>
    <property type="match status" value="1"/>
</dbReference>
<dbReference type="PANTHER" id="PTHR46802:SF1">
    <property type="entry name" value="TYROSINE-PROTEIN KINASE BAZ1B"/>
    <property type="match status" value="1"/>
</dbReference>